<evidence type="ECO:0000256" key="3">
    <source>
        <dbReference type="ARBA" id="ARBA00023015"/>
    </source>
</evidence>
<dbReference type="GO" id="GO:0006276">
    <property type="term" value="P:plasmid maintenance"/>
    <property type="evidence" value="ECO:0007669"/>
    <property type="project" value="UniProtKB-KW"/>
</dbReference>
<feature type="region of interest" description="Disordered" evidence="7">
    <location>
        <begin position="1"/>
        <end position="24"/>
    </location>
</feature>
<keyword evidence="5" id="KW-0804">Transcription</keyword>
<dbReference type="Proteomes" id="UP000464389">
    <property type="component" value="Plasmid unnamed3"/>
</dbReference>
<dbReference type="EMBL" id="CP048111">
    <property type="protein sequence ID" value="QHS50204.1"/>
    <property type="molecule type" value="Genomic_DNA"/>
</dbReference>
<keyword evidence="8" id="KW-0614">Plasmid</keyword>
<feature type="compositionally biased region" description="Polar residues" evidence="7">
    <location>
        <begin position="1"/>
        <end position="12"/>
    </location>
</feature>
<evidence type="ECO:0000256" key="5">
    <source>
        <dbReference type="ARBA" id="ARBA00023163"/>
    </source>
</evidence>
<dbReference type="RefSeq" id="WP_162122946.1">
    <property type="nucleotide sequence ID" value="NZ_CP048111.1"/>
</dbReference>
<dbReference type="Pfam" id="PF10723">
    <property type="entry name" value="RepB-RCR_reg"/>
    <property type="match status" value="1"/>
</dbReference>
<reference evidence="8 9" key="1">
    <citation type="submission" date="2020-01" db="EMBL/GenBank/DDBJ databases">
        <title>Bactrocera dorsalis gut bacteria genome.</title>
        <authorList>
            <person name="Zhang H."/>
            <person name="Cai Z."/>
        </authorList>
    </citation>
    <scope>NUCLEOTIDE SEQUENCE [LARGE SCALE GENOMIC DNA]</scope>
    <source>
        <strain evidence="8 9">BD177</strain>
        <plasmid evidence="8 9">unnamed3</plasmid>
    </source>
</reference>
<keyword evidence="2" id="KW-0615">Plasmid copy control</keyword>
<geneLocation type="plasmid" evidence="8">
    <name>unnamed3</name>
</geneLocation>
<evidence type="ECO:0000256" key="2">
    <source>
        <dbReference type="ARBA" id="ARBA00022689"/>
    </source>
</evidence>
<organism evidence="8 9">
    <name type="scientific">Klebsiella michiganensis</name>
    <dbReference type="NCBI Taxonomy" id="1134687"/>
    <lineage>
        <taxon>Bacteria</taxon>
        <taxon>Pseudomonadati</taxon>
        <taxon>Pseudomonadota</taxon>
        <taxon>Gammaproteobacteria</taxon>
        <taxon>Enterobacterales</taxon>
        <taxon>Enterobacteriaceae</taxon>
        <taxon>Klebsiella/Raoultella group</taxon>
        <taxon>Klebsiella</taxon>
    </lineage>
</organism>
<dbReference type="NCBIfam" id="NF010256">
    <property type="entry name" value="PRK13702.1"/>
    <property type="match status" value="1"/>
</dbReference>
<name>A0A6P1V6T5_9ENTR</name>
<evidence type="ECO:0000256" key="1">
    <source>
        <dbReference type="ARBA" id="ARBA00022491"/>
    </source>
</evidence>
<dbReference type="InterPro" id="IPR019661">
    <property type="entry name" value="RepA2"/>
</dbReference>
<evidence type="ECO:0000256" key="6">
    <source>
        <dbReference type="ARBA" id="ARBA00031853"/>
    </source>
</evidence>
<gene>
    <name evidence="8" type="ORF">GW952_31870</name>
</gene>
<dbReference type="AlphaFoldDB" id="A0A6P1V6T5"/>
<evidence type="ECO:0000256" key="4">
    <source>
        <dbReference type="ARBA" id="ARBA00023125"/>
    </source>
</evidence>
<proteinExistence type="predicted"/>
<evidence type="ECO:0000256" key="7">
    <source>
        <dbReference type="SAM" id="MobiDB-lite"/>
    </source>
</evidence>
<accession>A0A6P1V6T5</accession>
<keyword evidence="3" id="KW-0805">Transcription regulation</keyword>
<dbReference type="GO" id="GO:0003677">
    <property type="term" value="F:DNA binding"/>
    <property type="evidence" value="ECO:0007669"/>
    <property type="project" value="UniProtKB-KW"/>
</dbReference>
<protein>
    <recommendedName>
        <fullName evidence="6">Protein CopB</fullName>
    </recommendedName>
</protein>
<sequence>MSQAENAAATSSKPKRAYRKGNPLTALERQKASLAKKQETHKTLHAVIAKDLKDKLREFAVSEGVTQAEMVELLIERESERRVKK</sequence>
<evidence type="ECO:0000313" key="8">
    <source>
        <dbReference type="EMBL" id="QHS50204.1"/>
    </source>
</evidence>
<keyword evidence="4" id="KW-0238">DNA-binding</keyword>
<evidence type="ECO:0000313" key="9">
    <source>
        <dbReference type="Proteomes" id="UP000464389"/>
    </source>
</evidence>
<keyword evidence="1" id="KW-0678">Repressor</keyword>